<evidence type="ECO:0000256" key="1">
    <source>
        <dbReference type="ARBA" id="ARBA00043985"/>
    </source>
</evidence>
<evidence type="ECO:0000256" key="2">
    <source>
        <dbReference type="SAM" id="Coils"/>
    </source>
</evidence>
<gene>
    <name evidence="4" type="ORF">ACFO0S_01675</name>
</gene>
<reference evidence="5" key="1">
    <citation type="journal article" date="2019" name="Int. J. Syst. Evol. Microbiol.">
        <title>The Global Catalogue of Microorganisms (GCM) 10K type strain sequencing project: providing services to taxonomists for standard genome sequencing and annotation.</title>
        <authorList>
            <consortium name="The Broad Institute Genomics Platform"/>
            <consortium name="The Broad Institute Genome Sequencing Center for Infectious Disease"/>
            <person name="Wu L."/>
            <person name="Ma J."/>
        </authorList>
    </citation>
    <scope>NUCLEOTIDE SEQUENCE [LARGE SCALE GENOMIC DNA]</scope>
    <source>
        <strain evidence="5">CCUG 50353</strain>
    </source>
</reference>
<feature type="compositionally biased region" description="Basic and acidic residues" evidence="3">
    <location>
        <begin position="204"/>
        <end position="224"/>
    </location>
</feature>
<feature type="region of interest" description="Disordered" evidence="3">
    <location>
        <begin position="185"/>
        <end position="224"/>
    </location>
</feature>
<dbReference type="RefSeq" id="WP_378139506.1">
    <property type="nucleotide sequence ID" value="NZ_JBHSEF010000009.1"/>
</dbReference>
<dbReference type="Pfam" id="PF04012">
    <property type="entry name" value="PspA_IM30"/>
    <property type="match status" value="1"/>
</dbReference>
<feature type="coiled-coil region" evidence="2">
    <location>
        <begin position="59"/>
        <end position="147"/>
    </location>
</feature>
<evidence type="ECO:0000313" key="5">
    <source>
        <dbReference type="Proteomes" id="UP001595733"/>
    </source>
</evidence>
<name>A0ABV8URM6_9BACL</name>
<accession>A0ABV8URM6</accession>
<comment type="similarity">
    <text evidence="1">Belongs to the PspA/Vipp/IM30 family.</text>
</comment>
<dbReference type="InterPro" id="IPR007157">
    <property type="entry name" value="PspA_VIPP1"/>
</dbReference>
<comment type="caution">
    <text evidence="4">The sequence shown here is derived from an EMBL/GenBank/DDBJ whole genome shotgun (WGS) entry which is preliminary data.</text>
</comment>
<sequence length="224" mass="26604">MTNVFQRLAETFEHDVRQLFNRPSTQASSSNRTESHPIKALNQYIREAEQRTEHTKRWVDRQAELKAKLEKEHQEAQKMLVKRKEQFELALLTNEQDLIDYAKMEIDTYENRLHVVDASIQRAAEELIVLERKHEEMKHKVKDMKVRQLQLMSKENVVKAHRDMDQVIDESLHARPLASHEEMERYFDQPSVTQDVSEDLATSLEERLEQLSKKEETKPESRVE</sequence>
<evidence type="ECO:0000313" key="4">
    <source>
        <dbReference type="EMBL" id="MFC4353774.1"/>
    </source>
</evidence>
<organism evidence="4 5">
    <name type="scientific">Chryseomicrobium palamuruense</name>
    <dbReference type="NCBI Taxonomy" id="682973"/>
    <lineage>
        <taxon>Bacteria</taxon>
        <taxon>Bacillati</taxon>
        <taxon>Bacillota</taxon>
        <taxon>Bacilli</taxon>
        <taxon>Bacillales</taxon>
        <taxon>Caryophanaceae</taxon>
        <taxon>Chryseomicrobium</taxon>
    </lineage>
</organism>
<dbReference type="Proteomes" id="UP001595733">
    <property type="component" value="Unassembled WGS sequence"/>
</dbReference>
<dbReference type="EMBL" id="JBHSEF010000009">
    <property type="protein sequence ID" value="MFC4353774.1"/>
    <property type="molecule type" value="Genomic_DNA"/>
</dbReference>
<proteinExistence type="inferred from homology"/>
<protein>
    <submittedName>
        <fullName evidence="4">PspA/IM30 family protein</fullName>
    </submittedName>
</protein>
<keyword evidence="5" id="KW-1185">Reference proteome</keyword>
<evidence type="ECO:0000256" key="3">
    <source>
        <dbReference type="SAM" id="MobiDB-lite"/>
    </source>
</evidence>
<keyword evidence="2" id="KW-0175">Coiled coil</keyword>